<evidence type="ECO:0000313" key="3">
    <source>
        <dbReference type="Proteomes" id="UP000192596"/>
    </source>
</evidence>
<feature type="compositionally biased region" description="Basic and acidic residues" evidence="1">
    <location>
        <begin position="230"/>
        <end position="243"/>
    </location>
</feature>
<feature type="compositionally biased region" description="Polar residues" evidence="1">
    <location>
        <begin position="58"/>
        <end position="67"/>
    </location>
</feature>
<proteinExistence type="predicted"/>
<dbReference type="InParanoid" id="A0A1V8TAC9"/>
<reference evidence="3" key="1">
    <citation type="submission" date="2017-03" db="EMBL/GenBank/DDBJ databases">
        <title>Genomes of endolithic fungi from Antarctica.</title>
        <authorList>
            <person name="Coleine C."/>
            <person name="Masonjones S."/>
            <person name="Stajich J.E."/>
        </authorList>
    </citation>
    <scope>NUCLEOTIDE SEQUENCE [LARGE SCALE GENOMIC DNA]</scope>
    <source>
        <strain evidence="3">CCFEE 5527</strain>
    </source>
</reference>
<organism evidence="2 3">
    <name type="scientific">Cryoendolithus antarcticus</name>
    <dbReference type="NCBI Taxonomy" id="1507870"/>
    <lineage>
        <taxon>Eukaryota</taxon>
        <taxon>Fungi</taxon>
        <taxon>Dikarya</taxon>
        <taxon>Ascomycota</taxon>
        <taxon>Pezizomycotina</taxon>
        <taxon>Dothideomycetes</taxon>
        <taxon>Dothideomycetidae</taxon>
        <taxon>Cladosporiales</taxon>
        <taxon>Cladosporiaceae</taxon>
        <taxon>Cryoendolithus</taxon>
    </lineage>
</organism>
<dbReference type="Proteomes" id="UP000192596">
    <property type="component" value="Unassembled WGS sequence"/>
</dbReference>
<gene>
    <name evidence="2" type="ORF">B0A48_06216</name>
</gene>
<sequence>MLSNGWISSGTNDVSPAACSTSIPEPGVQLACHQLLALLEKDHAEPEATYNTVSLKMSSEPYSSATQRPRDLMTTGPSVMQTPASARPNTSKEVHMESAAANKKERETRQPLKSALKVLDPLSSTHHNPTGGPDPGPPELNDTTIDLTDTLGHADAVMRQAAALFRHPDNLTAEVSYELRHAQQLYTRAGQLQREAYQEFEHAAMELAECKKLMAEAQQEMAHAVAVQKAEAKGAEGDGEVQRPGDQLQEETSDV</sequence>
<comment type="caution">
    <text evidence="2">The sequence shown here is derived from an EMBL/GenBank/DDBJ whole genome shotgun (WGS) entry which is preliminary data.</text>
</comment>
<dbReference type="AlphaFoldDB" id="A0A1V8TAC9"/>
<keyword evidence="3" id="KW-1185">Reference proteome</keyword>
<feature type="compositionally biased region" description="Polar residues" evidence="1">
    <location>
        <begin position="75"/>
        <end position="89"/>
    </location>
</feature>
<feature type="region of interest" description="Disordered" evidence="1">
    <location>
        <begin position="228"/>
        <end position="255"/>
    </location>
</feature>
<accession>A0A1V8TAC9</accession>
<feature type="region of interest" description="Disordered" evidence="1">
    <location>
        <begin position="58"/>
        <end position="145"/>
    </location>
</feature>
<dbReference type="EMBL" id="NAJO01000012">
    <property type="protein sequence ID" value="OQO08346.1"/>
    <property type="molecule type" value="Genomic_DNA"/>
</dbReference>
<protein>
    <submittedName>
        <fullName evidence="2">Uncharacterized protein</fullName>
    </submittedName>
</protein>
<evidence type="ECO:0000256" key="1">
    <source>
        <dbReference type="SAM" id="MobiDB-lite"/>
    </source>
</evidence>
<name>A0A1V8TAC9_9PEZI</name>
<feature type="region of interest" description="Disordered" evidence="1">
    <location>
        <begin position="1"/>
        <end position="22"/>
    </location>
</feature>
<evidence type="ECO:0000313" key="2">
    <source>
        <dbReference type="EMBL" id="OQO08346.1"/>
    </source>
</evidence>
<feature type="compositionally biased region" description="Basic and acidic residues" evidence="1">
    <location>
        <begin position="90"/>
        <end position="110"/>
    </location>
</feature>